<evidence type="ECO:0000256" key="1">
    <source>
        <dbReference type="ARBA" id="ARBA00022536"/>
    </source>
</evidence>
<dbReference type="GO" id="GO:0016020">
    <property type="term" value="C:membrane"/>
    <property type="evidence" value="ECO:0007669"/>
    <property type="project" value="UniProtKB-SubCell"/>
</dbReference>
<evidence type="ECO:0000256" key="3">
    <source>
        <dbReference type="ARBA" id="ARBA00022737"/>
    </source>
</evidence>
<dbReference type="AlphaFoldDB" id="A0A9W9YWY3"/>
<dbReference type="Proteomes" id="UP001163046">
    <property type="component" value="Unassembled WGS sequence"/>
</dbReference>
<evidence type="ECO:0000256" key="2">
    <source>
        <dbReference type="ARBA" id="ARBA00022692"/>
    </source>
</evidence>
<proteinExistence type="predicted"/>
<name>A0A9W9YWY3_9CNID</name>
<keyword evidence="4" id="KW-0472">Membrane</keyword>
<keyword evidence="2" id="KW-0812">Transmembrane</keyword>
<keyword evidence="7" id="KW-1185">Reference proteome</keyword>
<evidence type="ECO:0000313" key="7">
    <source>
        <dbReference type="Proteomes" id="UP001163046"/>
    </source>
</evidence>
<evidence type="ECO:0000259" key="5">
    <source>
        <dbReference type="Pfam" id="PF07657"/>
    </source>
</evidence>
<reference evidence="6" key="1">
    <citation type="submission" date="2023-01" db="EMBL/GenBank/DDBJ databases">
        <title>Genome assembly of the deep-sea coral Lophelia pertusa.</title>
        <authorList>
            <person name="Herrera S."/>
            <person name="Cordes E."/>
        </authorList>
    </citation>
    <scope>NUCLEOTIDE SEQUENCE</scope>
    <source>
        <strain evidence="6">USNM1676648</strain>
        <tissue evidence="6">Polyp</tissue>
    </source>
</reference>
<dbReference type="GO" id="GO:0007219">
    <property type="term" value="P:Notch signaling pathway"/>
    <property type="evidence" value="ECO:0007669"/>
    <property type="project" value="InterPro"/>
</dbReference>
<dbReference type="Gene3D" id="2.60.40.3510">
    <property type="match status" value="1"/>
</dbReference>
<dbReference type="OrthoDB" id="283575at2759"/>
<accession>A0A9W9YWY3</accession>
<protein>
    <submittedName>
        <fullName evidence="6">Jag1p</fullName>
    </submittedName>
</protein>
<keyword evidence="3" id="KW-0677">Repeat</keyword>
<feature type="domain" description="Notch ligand N-terminal" evidence="5">
    <location>
        <begin position="7"/>
        <end position="97"/>
    </location>
</feature>
<keyword evidence="4" id="KW-1133">Transmembrane helix</keyword>
<sequence length="117" mass="13040">MPGRVRHILRVCLKQYSQSVSPTGACTFGEHTTAVLGGSSITFPNTTSPTNGFRNPISIRFTFSWLTTYYLVLEAWDDDNSSTSELIDRATQRGTLLPTRPGRFIHSMALQQRSVTD</sequence>
<comment type="caution">
    <text evidence="6">The sequence shown here is derived from an EMBL/GenBank/DDBJ whole genome shotgun (WGS) entry which is preliminary data.</text>
</comment>
<organism evidence="6 7">
    <name type="scientific">Desmophyllum pertusum</name>
    <dbReference type="NCBI Taxonomy" id="174260"/>
    <lineage>
        <taxon>Eukaryota</taxon>
        <taxon>Metazoa</taxon>
        <taxon>Cnidaria</taxon>
        <taxon>Anthozoa</taxon>
        <taxon>Hexacorallia</taxon>
        <taxon>Scleractinia</taxon>
        <taxon>Caryophylliina</taxon>
        <taxon>Caryophylliidae</taxon>
        <taxon>Desmophyllum</taxon>
    </lineage>
</organism>
<dbReference type="EMBL" id="MU826852">
    <property type="protein sequence ID" value="KAJ7371058.1"/>
    <property type="molecule type" value="Genomic_DNA"/>
</dbReference>
<dbReference type="Pfam" id="PF07657">
    <property type="entry name" value="MNNL"/>
    <property type="match status" value="1"/>
</dbReference>
<gene>
    <name evidence="6" type="primary">JAG1</name>
    <name evidence="6" type="ORF">OS493_028221</name>
</gene>
<evidence type="ECO:0000256" key="4">
    <source>
        <dbReference type="ARBA" id="ARBA00022989"/>
    </source>
</evidence>
<evidence type="ECO:0000313" key="6">
    <source>
        <dbReference type="EMBL" id="KAJ7371058.1"/>
    </source>
</evidence>
<keyword evidence="1" id="KW-0245">EGF-like domain</keyword>
<dbReference type="InterPro" id="IPR011651">
    <property type="entry name" value="Notch_ligand_N"/>
</dbReference>